<feature type="region of interest" description="Disordered" evidence="1">
    <location>
        <begin position="1"/>
        <end position="62"/>
    </location>
</feature>
<evidence type="ECO:0000256" key="1">
    <source>
        <dbReference type="SAM" id="MobiDB-lite"/>
    </source>
</evidence>
<protein>
    <submittedName>
        <fullName evidence="2">Uncharacterized protein</fullName>
    </submittedName>
</protein>
<dbReference type="EMBL" id="JARBHB010000015">
    <property type="protein sequence ID" value="KAJ8867224.1"/>
    <property type="molecule type" value="Genomic_DNA"/>
</dbReference>
<evidence type="ECO:0000313" key="2">
    <source>
        <dbReference type="EMBL" id="KAJ8867224.1"/>
    </source>
</evidence>
<reference evidence="2 3" key="1">
    <citation type="submission" date="2023-02" db="EMBL/GenBank/DDBJ databases">
        <title>LHISI_Scaffold_Assembly.</title>
        <authorList>
            <person name="Stuart O.P."/>
            <person name="Cleave R."/>
            <person name="Magrath M.J.L."/>
            <person name="Mikheyev A.S."/>
        </authorList>
    </citation>
    <scope>NUCLEOTIDE SEQUENCE [LARGE SCALE GENOMIC DNA]</scope>
    <source>
        <strain evidence="2">Daus_M_001</strain>
        <tissue evidence="2">Leg muscle</tissue>
    </source>
</reference>
<name>A0ABQ9G878_9NEOP</name>
<evidence type="ECO:0000313" key="3">
    <source>
        <dbReference type="Proteomes" id="UP001159363"/>
    </source>
</evidence>
<keyword evidence="3" id="KW-1185">Reference proteome</keyword>
<feature type="region of interest" description="Disordered" evidence="1">
    <location>
        <begin position="126"/>
        <end position="149"/>
    </location>
</feature>
<gene>
    <name evidence="2" type="ORF">PR048_031022</name>
</gene>
<accession>A0ABQ9G878</accession>
<dbReference type="Proteomes" id="UP001159363">
    <property type="component" value="Chromosome 14"/>
</dbReference>
<organism evidence="2 3">
    <name type="scientific">Dryococelus australis</name>
    <dbReference type="NCBI Taxonomy" id="614101"/>
    <lineage>
        <taxon>Eukaryota</taxon>
        <taxon>Metazoa</taxon>
        <taxon>Ecdysozoa</taxon>
        <taxon>Arthropoda</taxon>
        <taxon>Hexapoda</taxon>
        <taxon>Insecta</taxon>
        <taxon>Pterygota</taxon>
        <taxon>Neoptera</taxon>
        <taxon>Polyneoptera</taxon>
        <taxon>Phasmatodea</taxon>
        <taxon>Verophasmatodea</taxon>
        <taxon>Anareolatae</taxon>
        <taxon>Phasmatidae</taxon>
        <taxon>Eurycanthinae</taxon>
        <taxon>Dryococelus</taxon>
    </lineage>
</organism>
<comment type="caution">
    <text evidence="2">The sequence shown here is derived from an EMBL/GenBank/DDBJ whole genome shotgun (WGS) entry which is preliminary data.</text>
</comment>
<proteinExistence type="predicted"/>
<sequence>MQGQGGKGDPRGNPLTSGIVQNDYHVRKKTRERPRRELNPVRPSAGMKRQGKQETVAGPSSPTHVYCHPRAVAEEQKQGVSVLTVSDIDSSQKCPAPARRGGAKFDSSGGGGAGFNHLVKHKPSVTSADEVGTQCRQPLPPRQQRRGGVIRGANHYREGLLSAGSTPECQHSRTVGNRSSWRTSGNFFGHHLVYIASRAKLCPFSHPLSTTYTRHFPSQPLFSLATATEGGSLQHRGSKLDPRADLRSTQKTVAPFEFRTGLEIEMKFVSKRRNWRFQNSIRDQQPSATNMFVHWLLPQRVASVTPHLAVCDSLLVSLQDCRVVQDVLAASCGKERSLVGAGLVRRREPSSQRISCQPSRAATNNFLPYRRSLIFDVWTLIHAILLSFLLLILSPSTPFIIVIRDVENKGLAEYSRQNTTPVYQWREEVQRLAHKGDEVQVVRVITVRIAVALTEVSMEQRLNARKRESPEKARRPAASSGTLHLYMGPATTQHNGIRWRPARGSGANLVRIPAGLFPDPHVEIVPDDAAGRRVFSGLSCFRRPCTLALLHARLASPSSALKTSMLRTGQISSFTLLVLVSRDLQSLQSNARLTPPPQIPIPCVEEKEGRKEGRSGGAVSCGNRRLMARSELDNGRLDNPISGWSSRIVLDQGAWSVERAVAICGRCHLPRNTAQWLCCSPPTLANRDPLPAL</sequence>